<feature type="transmembrane region" description="Helical" evidence="1">
    <location>
        <begin position="50"/>
        <end position="67"/>
    </location>
</feature>
<dbReference type="EMBL" id="HBUE01283686">
    <property type="protein sequence ID" value="CAG6570365.1"/>
    <property type="molecule type" value="Transcribed_RNA"/>
</dbReference>
<evidence type="ECO:0000313" key="2">
    <source>
        <dbReference type="EMBL" id="CAG6518818.1"/>
    </source>
</evidence>
<proteinExistence type="predicted"/>
<keyword evidence="1" id="KW-0812">Transmembrane</keyword>
<accession>A0A8D8GTE4</accession>
<organism evidence="2">
    <name type="scientific">Culex pipiens</name>
    <name type="common">House mosquito</name>
    <dbReference type="NCBI Taxonomy" id="7175"/>
    <lineage>
        <taxon>Eukaryota</taxon>
        <taxon>Metazoa</taxon>
        <taxon>Ecdysozoa</taxon>
        <taxon>Arthropoda</taxon>
        <taxon>Hexapoda</taxon>
        <taxon>Insecta</taxon>
        <taxon>Pterygota</taxon>
        <taxon>Neoptera</taxon>
        <taxon>Endopterygota</taxon>
        <taxon>Diptera</taxon>
        <taxon>Nematocera</taxon>
        <taxon>Culicoidea</taxon>
        <taxon>Culicidae</taxon>
        <taxon>Culicinae</taxon>
        <taxon>Culicini</taxon>
        <taxon>Culex</taxon>
        <taxon>Culex</taxon>
    </lineage>
</organism>
<feature type="transmembrane region" description="Helical" evidence="1">
    <location>
        <begin position="87"/>
        <end position="107"/>
    </location>
</feature>
<dbReference type="EMBL" id="HBUE01056990">
    <property type="protein sequence ID" value="CAG6466721.1"/>
    <property type="molecule type" value="Transcribed_RNA"/>
</dbReference>
<dbReference type="EMBL" id="HBUE01178123">
    <property type="protein sequence ID" value="CAG6518818.1"/>
    <property type="molecule type" value="Transcribed_RNA"/>
</dbReference>
<protein>
    <submittedName>
        <fullName evidence="2">(northern house mosquito) hypothetical protein</fullName>
    </submittedName>
</protein>
<sequence>MRPGKFVCRNMSSICRMDLNLSILWAARQRQLESGFFSTERKTDHLQIEIYRRAFFVLLLCLILYSSDSRVSAHNFQFFCEILQQRYSIVIRLFLGKMLNLLLYINLRDFSQDQESHFRTH</sequence>
<evidence type="ECO:0000256" key="1">
    <source>
        <dbReference type="SAM" id="Phobius"/>
    </source>
</evidence>
<dbReference type="EMBL" id="HBUE01056985">
    <property type="protein sequence ID" value="CAG6466716.1"/>
    <property type="molecule type" value="Transcribed_RNA"/>
</dbReference>
<dbReference type="AlphaFoldDB" id="A0A8D8GTE4"/>
<keyword evidence="1" id="KW-0472">Membrane</keyword>
<keyword evidence="1" id="KW-1133">Transmembrane helix</keyword>
<reference evidence="2" key="1">
    <citation type="submission" date="2021-05" db="EMBL/GenBank/DDBJ databases">
        <authorList>
            <person name="Alioto T."/>
            <person name="Alioto T."/>
            <person name="Gomez Garrido J."/>
        </authorList>
    </citation>
    <scope>NUCLEOTIDE SEQUENCE</scope>
</reference>
<name>A0A8D8GTE4_CULPI</name>